<dbReference type="RefSeq" id="WP_012530180.1">
    <property type="nucleotide sequence ID" value="NC_011146.1"/>
</dbReference>
<sequence length="132" mass="14594">MELAALTGSVKQINWAQIIRRKRLKVWQGEDSSRFKAVESMLHQQGEASWWIANMEESLQEVCKVLDGGVKPKTPRASGEDAKEVSSEAVVAKQKPVSEGVVRTITATGFIQVGPTRDRRTGEIVVDDSLPF</sequence>
<reference evidence="1 2" key="2">
    <citation type="journal article" date="2010" name="BMC Genomics">
        <title>The genome of Geobacter bemidjiensis, exemplar for the subsurface clade of Geobacter species that predominate in Fe(III)-reducing subsurface environments.</title>
        <authorList>
            <person name="Aklujkar M."/>
            <person name="Young N.D."/>
            <person name="Holmes D."/>
            <person name="Chavan M."/>
            <person name="Risso C."/>
            <person name="Kiss H.E."/>
            <person name="Han C.S."/>
            <person name="Land M.L."/>
            <person name="Lovley D.R."/>
        </authorList>
    </citation>
    <scope>NUCLEOTIDE SEQUENCE [LARGE SCALE GENOMIC DNA]</scope>
    <source>
        <strain evidence="2">ATCC BAA-1014 / DSM 16622 / JCM 12645 / Bem</strain>
    </source>
</reference>
<dbReference type="KEGG" id="gbm:Gbem_1747"/>
<dbReference type="HOGENOM" id="CLU_1914058_0_0_7"/>
<dbReference type="AlphaFoldDB" id="B5EA57"/>
<accession>B5EA57</accession>
<evidence type="ECO:0000313" key="2">
    <source>
        <dbReference type="Proteomes" id="UP000008825"/>
    </source>
</evidence>
<dbReference type="EMBL" id="CP001124">
    <property type="protein sequence ID" value="ACH38763.1"/>
    <property type="molecule type" value="Genomic_DNA"/>
</dbReference>
<protein>
    <submittedName>
        <fullName evidence="1">Uncharacterized protein</fullName>
    </submittedName>
</protein>
<evidence type="ECO:0000313" key="1">
    <source>
        <dbReference type="EMBL" id="ACH38763.1"/>
    </source>
</evidence>
<keyword evidence="2" id="KW-1185">Reference proteome</keyword>
<dbReference type="Proteomes" id="UP000008825">
    <property type="component" value="Chromosome"/>
</dbReference>
<proteinExistence type="predicted"/>
<reference evidence="1 2" key="1">
    <citation type="submission" date="2008-07" db="EMBL/GenBank/DDBJ databases">
        <title>Complete sequence of Geobacter bemidjiensis BEM.</title>
        <authorList>
            <consortium name="US DOE Joint Genome Institute"/>
            <person name="Lucas S."/>
            <person name="Copeland A."/>
            <person name="Lapidus A."/>
            <person name="Glavina del Rio T."/>
            <person name="Dalin E."/>
            <person name="Tice H."/>
            <person name="Bruce D."/>
            <person name="Goodwin L."/>
            <person name="Pitluck S."/>
            <person name="Kiss H."/>
            <person name="Brettin T."/>
            <person name="Detter J.C."/>
            <person name="Han C."/>
            <person name="Kuske C.R."/>
            <person name="Schmutz J."/>
            <person name="Larimer F."/>
            <person name="Land M."/>
            <person name="Hauser L."/>
            <person name="Kyrpides N."/>
            <person name="Lykidis A."/>
            <person name="Lovley D."/>
            <person name="Richardson P."/>
        </authorList>
    </citation>
    <scope>NUCLEOTIDE SEQUENCE [LARGE SCALE GENOMIC DNA]</scope>
    <source>
        <strain evidence="2">ATCC BAA-1014 / DSM 16622 / JCM 12645 / Bem</strain>
    </source>
</reference>
<gene>
    <name evidence="1" type="ordered locus">Gbem_1747</name>
</gene>
<name>B5EA57_CITBB</name>
<organism evidence="1 2">
    <name type="scientific">Citrifermentans bemidjiense (strain ATCC BAA-1014 / DSM 16622 / JCM 12645 / Bem)</name>
    <name type="common">Geobacter bemidjiensis</name>
    <dbReference type="NCBI Taxonomy" id="404380"/>
    <lineage>
        <taxon>Bacteria</taxon>
        <taxon>Pseudomonadati</taxon>
        <taxon>Thermodesulfobacteriota</taxon>
        <taxon>Desulfuromonadia</taxon>
        <taxon>Geobacterales</taxon>
        <taxon>Geobacteraceae</taxon>
        <taxon>Citrifermentans</taxon>
    </lineage>
</organism>